<name>A0A1J5HXZ0_9BACT</name>
<proteinExistence type="predicted"/>
<accession>A0A1J5HXZ0</accession>
<dbReference type="InterPro" id="IPR035093">
    <property type="entry name" value="RelE/ParE_toxin_dom_sf"/>
</dbReference>
<evidence type="ECO:0008006" key="4">
    <source>
        <dbReference type="Google" id="ProtNLM"/>
    </source>
</evidence>
<gene>
    <name evidence="2" type="ORF">AUK05_03230</name>
</gene>
<reference evidence="2 3" key="1">
    <citation type="journal article" date="2016" name="Environ. Microbiol.">
        <title>Genomic resolution of a cold subsurface aquifer community provides metabolic insights for novel microbes adapted to high CO concentrations.</title>
        <authorList>
            <person name="Probst A.J."/>
            <person name="Castelle C.J."/>
            <person name="Singh A."/>
            <person name="Brown C.T."/>
            <person name="Anantharaman K."/>
            <person name="Sharon I."/>
            <person name="Hug L.A."/>
            <person name="Burstein D."/>
            <person name="Emerson J.B."/>
            <person name="Thomas B.C."/>
            <person name="Banfield J.F."/>
        </authorList>
    </citation>
    <scope>NUCLEOTIDE SEQUENCE [LARGE SCALE GENOMIC DNA]</scope>
    <source>
        <strain evidence="2">CG2_30_35_20</strain>
    </source>
</reference>
<dbReference type="NCBIfam" id="TIGR02385">
    <property type="entry name" value="RelE_StbE"/>
    <property type="match status" value="1"/>
</dbReference>
<dbReference type="Gene3D" id="3.30.2310.20">
    <property type="entry name" value="RelE-like"/>
    <property type="match status" value="1"/>
</dbReference>
<keyword evidence="1" id="KW-1277">Toxin-antitoxin system</keyword>
<dbReference type="InterPro" id="IPR007712">
    <property type="entry name" value="RelE/ParE_toxin"/>
</dbReference>
<dbReference type="SUPFAM" id="SSF143011">
    <property type="entry name" value="RelE-like"/>
    <property type="match status" value="1"/>
</dbReference>
<organism evidence="2 3">
    <name type="scientific">Candidatus Shapirobacteria bacterium CG2_30_35_20</name>
    <dbReference type="NCBI Taxonomy" id="1805376"/>
    <lineage>
        <taxon>Bacteria</taxon>
        <taxon>Candidatus Shapironibacteriota</taxon>
    </lineage>
</organism>
<evidence type="ECO:0000313" key="3">
    <source>
        <dbReference type="Proteomes" id="UP000182344"/>
    </source>
</evidence>
<evidence type="ECO:0000313" key="2">
    <source>
        <dbReference type="EMBL" id="OIP86658.1"/>
    </source>
</evidence>
<dbReference type="EMBL" id="MNZO01000046">
    <property type="protein sequence ID" value="OIP86658.1"/>
    <property type="molecule type" value="Genomic_DNA"/>
</dbReference>
<comment type="caution">
    <text evidence="2">The sequence shown here is derived from an EMBL/GenBank/DDBJ whole genome shotgun (WGS) entry which is preliminary data.</text>
</comment>
<dbReference type="Pfam" id="PF15738">
    <property type="entry name" value="YafQ_toxin"/>
    <property type="match status" value="1"/>
</dbReference>
<protein>
    <recommendedName>
        <fullName evidence="4">Type II toxin-antitoxin system mRNA interferase toxin, RelE/StbE family</fullName>
    </recommendedName>
</protein>
<dbReference type="InterPro" id="IPR004386">
    <property type="entry name" value="Toxin_YafQ-like"/>
</dbReference>
<dbReference type="STRING" id="1805376.AUK05_03230"/>
<sequence length="90" mass="10787">MTIDIEHSPQFDKHFKKRISENDKLTKQFVQRLNYFIDNPKHPLLKDHLLTRNKTGLRSFSINGDLRVIYKIINENKVLFYDIGSHNQVY</sequence>
<dbReference type="Proteomes" id="UP000182344">
    <property type="component" value="Unassembled WGS sequence"/>
</dbReference>
<evidence type="ECO:0000256" key="1">
    <source>
        <dbReference type="ARBA" id="ARBA00022649"/>
    </source>
</evidence>
<dbReference type="AlphaFoldDB" id="A0A1J5HXZ0"/>